<keyword evidence="3 8" id="KW-0812">Transmembrane</keyword>
<organism evidence="10 11">
    <name type="scientific">Diplodia intermedia</name>
    <dbReference type="NCBI Taxonomy" id="856260"/>
    <lineage>
        <taxon>Eukaryota</taxon>
        <taxon>Fungi</taxon>
        <taxon>Dikarya</taxon>
        <taxon>Ascomycota</taxon>
        <taxon>Pezizomycotina</taxon>
        <taxon>Dothideomycetes</taxon>
        <taxon>Dothideomycetes incertae sedis</taxon>
        <taxon>Botryosphaeriales</taxon>
        <taxon>Botryosphaeriaceae</taxon>
        <taxon>Diplodia</taxon>
    </lineage>
</organism>
<gene>
    <name evidence="10" type="ORF">SLS58_010655</name>
</gene>
<name>A0ABR3T4D9_9PEZI</name>
<dbReference type="PANTHER" id="PTHR23501">
    <property type="entry name" value="MAJOR FACILITATOR SUPERFAMILY"/>
    <property type="match status" value="1"/>
</dbReference>
<evidence type="ECO:0000256" key="8">
    <source>
        <dbReference type="SAM" id="Phobius"/>
    </source>
</evidence>
<feature type="transmembrane region" description="Helical" evidence="8">
    <location>
        <begin position="89"/>
        <end position="108"/>
    </location>
</feature>
<feature type="transmembrane region" description="Helical" evidence="8">
    <location>
        <begin position="353"/>
        <end position="372"/>
    </location>
</feature>
<protein>
    <recommendedName>
        <fullName evidence="9">Major facilitator superfamily (MFS) profile domain-containing protein</fullName>
    </recommendedName>
</protein>
<evidence type="ECO:0000313" key="11">
    <source>
        <dbReference type="Proteomes" id="UP001521184"/>
    </source>
</evidence>
<sequence length="572" mass="60764">MAASDLPAAVAPQRQTHGWRFWAVFPGLCFSILLAGLDTSIVATALPTIVASLHSGALYVWAVNGYFLTTAAVQPIAGQLSDLFGRRAPMILSIVFFALGSGLCGGASNTAMLIAARLIQGIGGGGLFVMVDIIVADLVPLRDRQKYMSIVMGTFAVGTFIGPIIGGVIVSSISWRWVFYINLPIAGVALVLVVLFLRVNSSHQGTLASRLARIDFAGNFLLMASVVAVLIPLTWGGTVYAWSSWHVLLPLFVGAAGLAAFLAHQKRYAAEPTMPLRVYANRTSLLAYVLTFLHGVEMSWLSFFLPVYFQVLLEASPLRSGVDLLAIVIPLMPAGIAGGVAIAVTGRYKPTMVAGYALLSVGAGLLTTLDAASSTAEWVVFQVVAGAGGGLALTATLPAVQAPLAEADVAVATASWAFVRSFGSIWGAAIPAAVFNSRVDSLLHRVSDEATREILARGGAYEHATRAFIKSFDGNPQLKKELLDVYTAAIKEVWQVLIAFTVVAVPIAVFIKEVPLRKELVTEYGLKEDDEMDGRQPDQSHLSVGATGRETSREGTELKSLSKKSELSTTEL</sequence>
<dbReference type="InterPro" id="IPR020846">
    <property type="entry name" value="MFS_dom"/>
</dbReference>
<dbReference type="Gene3D" id="1.20.1250.20">
    <property type="entry name" value="MFS general substrate transporter like domains"/>
    <property type="match status" value="1"/>
</dbReference>
<dbReference type="EMBL" id="JAKEKT020000131">
    <property type="protein sequence ID" value="KAL1634459.1"/>
    <property type="molecule type" value="Genomic_DNA"/>
</dbReference>
<dbReference type="PROSITE" id="PS00216">
    <property type="entry name" value="SUGAR_TRANSPORT_1"/>
    <property type="match status" value="1"/>
</dbReference>
<evidence type="ECO:0000256" key="4">
    <source>
        <dbReference type="ARBA" id="ARBA00022989"/>
    </source>
</evidence>
<evidence type="ECO:0000256" key="1">
    <source>
        <dbReference type="ARBA" id="ARBA00004141"/>
    </source>
</evidence>
<dbReference type="SUPFAM" id="SSF103473">
    <property type="entry name" value="MFS general substrate transporter"/>
    <property type="match status" value="1"/>
</dbReference>
<dbReference type="PANTHER" id="PTHR23501:SF187">
    <property type="entry name" value="MAJOR FACILITATOR SUPERFAMILY (MFS) PROFILE DOMAIN-CONTAINING PROTEIN"/>
    <property type="match status" value="1"/>
</dbReference>
<feature type="transmembrane region" description="Helical" evidence="8">
    <location>
        <begin position="409"/>
        <end position="435"/>
    </location>
</feature>
<feature type="transmembrane region" description="Helical" evidence="8">
    <location>
        <begin position="147"/>
        <end position="171"/>
    </location>
</feature>
<accession>A0ABR3T4D9</accession>
<dbReference type="Gene3D" id="1.20.1720.10">
    <property type="entry name" value="Multidrug resistance protein D"/>
    <property type="match status" value="1"/>
</dbReference>
<proteinExistence type="predicted"/>
<feature type="compositionally biased region" description="Basic and acidic residues" evidence="7">
    <location>
        <begin position="528"/>
        <end position="538"/>
    </location>
</feature>
<feature type="transmembrane region" description="Helical" evidence="8">
    <location>
        <begin position="21"/>
        <end position="46"/>
    </location>
</feature>
<reference evidence="10 11" key="1">
    <citation type="journal article" date="2023" name="Plant Dis.">
        <title>First Report of Diplodia intermedia Causing Canker and Dieback Diseases on Apple Trees in Canada.</title>
        <authorList>
            <person name="Ellouze W."/>
            <person name="Ilyukhin E."/>
            <person name="Sulman M."/>
            <person name="Ali S."/>
        </authorList>
    </citation>
    <scope>NUCLEOTIDE SEQUENCE [LARGE SCALE GENOMIC DNA]</scope>
    <source>
        <strain evidence="10 11">M45-28</strain>
    </source>
</reference>
<feature type="transmembrane region" description="Helical" evidence="8">
    <location>
        <begin position="324"/>
        <end position="346"/>
    </location>
</feature>
<feature type="transmembrane region" description="Helical" evidence="8">
    <location>
        <begin position="114"/>
        <end position="135"/>
    </location>
</feature>
<feature type="region of interest" description="Disordered" evidence="7">
    <location>
        <begin position="528"/>
        <end position="572"/>
    </location>
</feature>
<evidence type="ECO:0000256" key="6">
    <source>
        <dbReference type="ARBA" id="ARBA00023180"/>
    </source>
</evidence>
<feature type="transmembrane region" description="Helical" evidence="8">
    <location>
        <begin position="58"/>
        <end position="77"/>
    </location>
</feature>
<keyword evidence="6" id="KW-0325">Glycoprotein</keyword>
<comment type="subcellular location">
    <subcellularLocation>
        <location evidence="1">Membrane</location>
        <topology evidence="1">Multi-pass membrane protein</topology>
    </subcellularLocation>
</comment>
<evidence type="ECO:0000259" key="9">
    <source>
        <dbReference type="PROSITE" id="PS50850"/>
    </source>
</evidence>
<dbReference type="PROSITE" id="PS50850">
    <property type="entry name" value="MFS"/>
    <property type="match status" value="1"/>
</dbReference>
<feature type="transmembrane region" description="Helical" evidence="8">
    <location>
        <begin position="493"/>
        <end position="511"/>
    </location>
</feature>
<evidence type="ECO:0000256" key="5">
    <source>
        <dbReference type="ARBA" id="ARBA00023136"/>
    </source>
</evidence>
<dbReference type="InterPro" id="IPR011701">
    <property type="entry name" value="MFS"/>
</dbReference>
<evidence type="ECO:0000256" key="2">
    <source>
        <dbReference type="ARBA" id="ARBA00022448"/>
    </source>
</evidence>
<dbReference type="PRINTS" id="PR01036">
    <property type="entry name" value="TCRTETB"/>
</dbReference>
<keyword evidence="4 8" id="KW-1133">Transmembrane helix</keyword>
<keyword evidence="11" id="KW-1185">Reference proteome</keyword>
<comment type="caution">
    <text evidence="10">The sequence shown here is derived from an EMBL/GenBank/DDBJ whole genome shotgun (WGS) entry which is preliminary data.</text>
</comment>
<dbReference type="Proteomes" id="UP001521184">
    <property type="component" value="Unassembled WGS sequence"/>
</dbReference>
<feature type="transmembrane region" description="Helical" evidence="8">
    <location>
        <begin position="378"/>
        <end position="397"/>
    </location>
</feature>
<dbReference type="Pfam" id="PF07690">
    <property type="entry name" value="MFS_1"/>
    <property type="match status" value="1"/>
</dbReference>
<feature type="transmembrane region" description="Helical" evidence="8">
    <location>
        <begin position="220"/>
        <end position="241"/>
    </location>
</feature>
<feature type="transmembrane region" description="Helical" evidence="8">
    <location>
        <begin position="247"/>
        <end position="264"/>
    </location>
</feature>
<evidence type="ECO:0000256" key="7">
    <source>
        <dbReference type="SAM" id="MobiDB-lite"/>
    </source>
</evidence>
<evidence type="ECO:0000256" key="3">
    <source>
        <dbReference type="ARBA" id="ARBA00022692"/>
    </source>
</evidence>
<feature type="domain" description="Major facilitator superfamily (MFS) profile" evidence="9">
    <location>
        <begin position="24"/>
        <end position="516"/>
    </location>
</feature>
<dbReference type="InterPro" id="IPR005829">
    <property type="entry name" value="Sugar_transporter_CS"/>
</dbReference>
<dbReference type="CDD" id="cd17502">
    <property type="entry name" value="MFS_Azr1_MDR_like"/>
    <property type="match status" value="1"/>
</dbReference>
<feature type="transmembrane region" description="Helical" evidence="8">
    <location>
        <begin position="285"/>
        <end position="309"/>
    </location>
</feature>
<evidence type="ECO:0000313" key="10">
    <source>
        <dbReference type="EMBL" id="KAL1634459.1"/>
    </source>
</evidence>
<keyword evidence="2" id="KW-0813">Transport</keyword>
<dbReference type="InterPro" id="IPR036259">
    <property type="entry name" value="MFS_trans_sf"/>
</dbReference>
<feature type="transmembrane region" description="Helical" evidence="8">
    <location>
        <begin position="177"/>
        <end position="199"/>
    </location>
</feature>
<keyword evidence="5 8" id="KW-0472">Membrane</keyword>